<dbReference type="InterPro" id="IPR032710">
    <property type="entry name" value="NTF2-like_dom_sf"/>
</dbReference>
<dbReference type="InterPro" id="IPR037401">
    <property type="entry name" value="SnoaL-like"/>
</dbReference>
<dbReference type="Gene3D" id="3.10.450.50">
    <property type="match status" value="1"/>
</dbReference>
<feature type="domain" description="SnoaL-like" evidence="1">
    <location>
        <begin position="10"/>
        <end position="92"/>
    </location>
</feature>
<dbReference type="SUPFAM" id="SSF54427">
    <property type="entry name" value="NTF2-like"/>
    <property type="match status" value="1"/>
</dbReference>
<evidence type="ECO:0000259" key="1">
    <source>
        <dbReference type="Pfam" id="PF12680"/>
    </source>
</evidence>
<accession>A0A3B0WH15</accession>
<gene>
    <name evidence="2" type="ORF">MNBD_GAMMA05-1475</name>
</gene>
<reference evidence="2" key="1">
    <citation type="submission" date="2018-06" db="EMBL/GenBank/DDBJ databases">
        <authorList>
            <person name="Zhirakovskaya E."/>
        </authorList>
    </citation>
    <scope>NUCLEOTIDE SEQUENCE</scope>
</reference>
<protein>
    <recommendedName>
        <fullName evidence="1">SnoaL-like domain-containing protein</fullName>
    </recommendedName>
</protein>
<name>A0A3B0WH15_9ZZZZ</name>
<dbReference type="EMBL" id="UOFE01000021">
    <property type="protein sequence ID" value="VAW51623.1"/>
    <property type="molecule type" value="Genomic_DNA"/>
</dbReference>
<evidence type="ECO:0000313" key="2">
    <source>
        <dbReference type="EMBL" id="VAW51623.1"/>
    </source>
</evidence>
<dbReference type="AlphaFoldDB" id="A0A3B0WH15"/>
<proteinExistence type="predicted"/>
<organism evidence="2">
    <name type="scientific">hydrothermal vent metagenome</name>
    <dbReference type="NCBI Taxonomy" id="652676"/>
    <lineage>
        <taxon>unclassified sequences</taxon>
        <taxon>metagenomes</taxon>
        <taxon>ecological metagenomes</taxon>
    </lineage>
</organism>
<dbReference type="Pfam" id="PF12680">
    <property type="entry name" value="SnoaL_2"/>
    <property type="match status" value="1"/>
</dbReference>
<sequence>MENSFVKKFVKEWAEAWNSHNIDKILSHYTEDFEMSSPIITKLCNEPSGKLKGKKEIKEYWLKALNLNPNLRFEILSVLTGVKSIIIHYKGHRGLSSEVFHFNKNNMVTKSYAHYEI</sequence>